<evidence type="ECO:0008006" key="15">
    <source>
        <dbReference type="Google" id="ProtNLM"/>
    </source>
</evidence>
<keyword evidence="5 10" id="KW-0479">Metal-binding</keyword>
<dbReference type="GO" id="GO:0005506">
    <property type="term" value="F:iron ion binding"/>
    <property type="evidence" value="ECO:0007669"/>
    <property type="project" value="InterPro"/>
</dbReference>
<dbReference type="EMBL" id="JADFTS010000006">
    <property type="protein sequence ID" value="KAF9600115.1"/>
    <property type="molecule type" value="Genomic_DNA"/>
</dbReference>
<dbReference type="GO" id="GO:0044550">
    <property type="term" value="P:secondary metabolite biosynthetic process"/>
    <property type="evidence" value="ECO:0007669"/>
    <property type="project" value="UniProtKB-ARBA"/>
</dbReference>
<feature type="binding site" description="axial binding residue" evidence="10">
    <location>
        <position position="475"/>
    </location>
    <ligand>
        <name>heme</name>
        <dbReference type="ChEBI" id="CHEBI:30413"/>
    </ligand>
    <ligandPart>
        <name>Fe</name>
        <dbReference type="ChEBI" id="CHEBI:18248"/>
    </ligandPart>
</feature>
<dbReference type="GO" id="GO:0020037">
    <property type="term" value="F:heme binding"/>
    <property type="evidence" value="ECO:0007669"/>
    <property type="project" value="InterPro"/>
</dbReference>
<dbReference type="InterPro" id="IPR002401">
    <property type="entry name" value="Cyt_P450_E_grp-I"/>
</dbReference>
<keyword evidence="4 10" id="KW-0349">Heme</keyword>
<proteinExistence type="inferred from homology"/>
<keyword evidence="14" id="KW-1185">Reference proteome</keyword>
<evidence type="ECO:0000256" key="12">
    <source>
        <dbReference type="SAM" id="Phobius"/>
    </source>
</evidence>
<dbReference type="Gene3D" id="1.10.630.10">
    <property type="entry name" value="Cytochrome P450"/>
    <property type="match status" value="1"/>
</dbReference>
<dbReference type="AlphaFoldDB" id="A0A835LM79"/>
<dbReference type="SUPFAM" id="SSF48264">
    <property type="entry name" value="Cytochrome P450"/>
    <property type="match status" value="1"/>
</dbReference>
<comment type="caution">
    <text evidence="13">The sequence shown here is derived from an EMBL/GenBank/DDBJ whole genome shotgun (WGS) entry which is preliminary data.</text>
</comment>
<keyword evidence="6 11" id="KW-0560">Oxidoreductase</keyword>
<keyword evidence="9 12" id="KW-0472">Membrane</keyword>
<evidence type="ECO:0000256" key="11">
    <source>
        <dbReference type="RuleBase" id="RU000461"/>
    </source>
</evidence>
<dbReference type="PRINTS" id="PR00463">
    <property type="entry name" value="EP450I"/>
</dbReference>
<dbReference type="PRINTS" id="PR00385">
    <property type="entry name" value="P450"/>
</dbReference>
<feature type="transmembrane region" description="Helical" evidence="12">
    <location>
        <begin position="6"/>
        <end position="35"/>
    </location>
</feature>
<dbReference type="GO" id="GO:0004497">
    <property type="term" value="F:monooxygenase activity"/>
    <property type="evidence" value="ECO:0007669"/>
    <property type="project" value="UniProtKB-KW"/>
</dbReference>
<dbReference type="GO" id="GO:0016020">
    <property type="term" value="C:membrane"/>
    <property type="evidence" value="ECO:0007669"/>
    <property type="project" value="UniProtKB-SubCell"/>
</dbReference>
<comment type="cofactor">
    <cofactor evidence="1 10">
        <name>heme</name>
        <dbReference type="ChEBI" id="CHEBI:30413"/>
    </cofactor>
</comment>
<keyword evidence="8 11" id="KW-0503">Monooxygenase</keyword>
<reference evidence="13 14" key="1">
    <citation type="submission" date="2020-10" db="EMBL/GenBank/DDBJ databases">
        <title>The Coptis chinensis genome and diversification of protoberbering-type alkaloids.</title>
        <authorList>
            <person name="Wang B."/>
            <person name="Shu S."/>
            <person name="Song C."/>
            <person name="Liu Y."/>
        </authorList>
    </citation>
    <scope>NUCLEOTIDE SEQUENCE [LARGE SCALE GENOMIC DNA]</scope>
    <source>
        <strain evidence="13">HL-2020</strain>
        <tissue evidence="13">Leaf</tissue>
    </source>
</reference>
<evidence type="ECO:0000256" key="5">
    <source>
        <dbReference type="ARBA" id="ARBA00022723"/>
    </source>
</evidence>
<evidence type="ECO:0000256" key="10">
    <source>
        <dbReference type="PIRSR" id="PIRSR602401-1"/>
    </source>
</evidence>
<dbReference type="PANTHER" id="PTHR47943">
    <property type="entry name" value="CYTOCHROME P450 93A3-LIKE"/>
    <property type="match status" value="1"/>
</dbReference>
<dbReference type="Pfam" id="PF00067">
    <property type="entry name" value="p450"/>
    <property type="match status" value="1"/>
</dbReference>
<evidence type="ECO:0000256" key="3">
    <source>
        <dbReference type="ARBA" id="ARBA00010617"/>
    </source>
</evidence>
<keyword evidence="7 10" id="KW-0408">Iron</keyword>
<evidence type="ECO:0000256" key="6">
    <source>
        <dbReference type="ARBA" id="ARBA00023002"/>
    </source>
</evidence>
<dbReference type="InterPro" id="IPR036396">
    <property type="entry name" value="Cyt_P450_sf"/>
</dbReference>
<dbReference type="InterPro" id="IPR017972">
    <property type="entry name" value="Cyt_P450_CS"/>
</dbReference>
<dbReference type="Proteomes" id="UP000631114">
    <property type="component" value="Unassembled WGS sequence"/>
</dbReference>
<keyword evidence="12" id="KW-1133">Transmembrane helix</keyword>
<comment type="similarity">
    <text evidence="3 11">Belongs to the cytochrome P450 family.</text>
</comment>
<name>A0A835LM79_9MAGN</name>
<organism evidence="13 14">
    <name type="scientific">Coptis chinensis</name>
    <dbReference type="NCBI Taxonomy" id="261450"/>
    <lineage>
        <taxon>Eukaryota</taxon>
        <taxon>Viridiplantae</taxon>
        <taxon>Streptophyta</taxon>
        <taxon>Embryophyta</taxon>
        <taxon>Tracheophyta</taxon>
        <taxon>Spermatophyta</taxon>
        <taxon>Magnoliopsida</taxon>
        <taxon>Ranunculales</taxon>
        <taxon>Ranunculaceae</taxon>
        <taxon>Coptidoideae</taxon>
        <taxon>Coptis</taxon>
    </lineage>
</organism>
<comment type="subcellular location">
    <subcellularLocation>
        <location evidence="2">Membrane</location>
    </subcellularLocation>
</comment>
<accession>A0A835LM79</accession>
<evidence type="ECO:0000256" key="2">
    <source>
        <dbReference type="ARBA" id="ARBA00004370"/>
    </source>
</evidence>
<evidence type="ECO:0000256" key="8">
    <source>
        <dbReference type="ARBA" id="ARBA00023033"/>
    </source>
</evidence>
<evidence type="ECO:0000256" key="7">
    <source>
        <dbReference type="ARBA" id="ARBA00023004"/>
    </source>
</evidence>
<evidence type="ECO:0000256" key="4">
    <source>
        <dbReference type="ARBA" id="ARBA00022617"/>
    </source>
</evidence>
<dbReference type="FunFam" id="1.10.630.10:FF:000019">
    <property type="entry name" value="Cytochrome P450 family protein"/>
    <property type="match status" value="1"/>
</dbReference>
<dbReference type="PROSITE" id="PS00086">
    <property type="entry name" value="CYTOCHROME_P450"/>
    <property type="match status" value="1"/>
</dbReference>
<sequence length="553" mass="62684">MLELIAILLFIPHTMVLEINTAIYTFIFLLLVIFYRKLLSSKSQTGLPCLPPSPRGLPIVGHLHLLNNTPHPSFHNLCTRYGPLIHLRLGSVLCIIASTPELAKELLITNGLTFASRPMNIVINLLTYNSSGFSFAPYGPYWKFLKKIVTSELLGERTLGQLQHIRYNETSQLVHLLVDRAHSGKIVNLSQEVMKLSNNIISQMMLNIRCSGEDEKAREIRSLVREATELVAQFNFSDFIWFLQNLDLQGIKKKAKTMNHRFDFLLEKIITEREVDRNKQKEKRGNEGLGKQKMTDFLSILLDISDDENSSIRLTRENIKAFLFDFLSAGTDTSGIVVEWAMSELINHPCILEKARKEIDSIVGQNRLVNETDIPNLSYIQAIFKETVRLHPPIPIFERESTQDCKIGGYLIPAKTILFISNWSICRDPNNWKDPLEFQPERFMSDSETDDNAGIVDVRGQHFNLLPFGSGRRGCPGVSLAVQVVPTVLALLIQCFHWKIAGYGDEMTGKLVDMTERPGLTVPKAQPLMLVPSTRLRPFPNYADCGLIRVARE</sequence>
<evidence type="ECO:0000313" key="14">
    <source>
        <dbReference type="Proteomes" id="UP000631114"/>
    </source>
</evidence>
<gene>
    <name evidence="13" type="ORF">IFM89_003662</name>
</gene>
<protein>
    <recommendedName>
        <fullName evidence="15">Flavone synthase II</fullName>
    </recommendedName>
</protein>
<evidence type="ECO:0000256" key="1">
    <source>
        <dbReference type="ARBA" id="ARBA00001971"/>
    </source>
</evidence>
<dbReference type="GO" id="GO:0016705">
    <property type="term" value="F:oxidoreductase activity, acting on paired donors, with incorporation or reduction of molecular oxygen"/>
    <property type="evidence" value="ECO:0007669"/>
    <property type="project" value="InterPro"/>
</dbReference>
<dbReference type="OrthoDB" id="1103324at2759"/>
<evidence type="ECO:0000313" key="13">
    <source>
        <dbReference type="EMBL" id="KAF9600115.1"/>
    </source>
</evidence>
<dbReference type="InterPro" id="IPR001128">
    <property type="entry name" value="Cyt_P450"/>
</dbReference>
<dbReference type="CDD" id="cd20655">
    <property type="entry name" value="CYP93"/>
    <property type="match status" value="1"/>
</dbReference>
<dbReference type="PANTHER" id="PTHR47943:SF8">
    <property type="entry name" value="CYTOCHROME P450"/>
    <property type="match status" value="1"/>
</dbReference>
<evidence type="ECO:0000256" key="9">
    <source>
        <dbReference type="ARBA" id="ARBA00023136"/>
    </source>
</evidence>
<keyword evidence="12" id="KW-0812">Transmembrane</keyword>